<evidence type="ECO:0000256" key="6">
    <source>
        <dbReference type="ARBA" id="ARBA00022448"/>
    </source>
</evidence>
<evidence type="ECO:0000256" key="16">
    <source>
        <dbReference type="ARBA" id="ARBA00023136"/>
    </source>
</evidence>
<protein>
    <recommendedName>
        <fullName evidence="5">RING-type E3 ubiquitin transferase</fullName>
        <ecNumber evidence="5">2.3.2.27</ecNumber>
    </recommendedName>
    <alternativeName>
        <fullName evidence="18">Peroxin-10</fullName>
    </alternativeName>
</protein>
<dbReference type="GO" id="GO:0005778">
    <property type="term" value="C:peroxisomal membrane"/>
    <property type="evidence" value="ECO:0007669"/>
    <property type="project" value="UniProtKB-SubCell"/>
</dbReference>
<evidence type="ECO:0000256" key="11">
    <source>
        <dbReference type="ARBA" id="ARBA00022771"/>
    </source>
</evidence>
<dbReference type="PROSITE" id="PS50089">
    <property type="entry name" value="ZF_RING_2"/>
    <property type="match status" value="1"/>
</dbReference>
<keyword evidence="10" id="KW-0479">Metal-binding</keyword>
<keyword evidence="13" id="KW-0862">Zinc</keyword>
<evidence type="ECO:0000256" key="17">
    <source>
        <dbReference type="ARBA" id="ARBA00023140"/>
    </source>
</evidence>
<dbReference type="InterPro" id="IPR001841">
    <property type="entry name" value="Znf_RING"/>
</dbReference>
<reference evidence="22" key="1">
    <citation type="submission" date="2023-03" db="EMBL/GenBank/DDBJ databases">
        <title>Mating type loci evolution in Malassezia.</title>
        <authorList>
            <person name="Coelho M.A."/>
        </authorList>
    </citation>
    <scope>NUCLEOTIDE SEQUENCE</scope>
    <source>
        <strain evidence="22">CBS 11721</strain>
    </source>
</reference>
<keyword evidence="23" id="KW-1185">Reference proteome</keyword>
<evidence type="ECO:0000313" key="23">
    <source>
        <dbReference type="Proteomes" id="UP001219933"/>
    </source>
</evidence>
<keyword evidence="11 19" id="KW-0863">Zinc-finger</keyword>
<evidence type="ECO:0000256" key="15">
    <source>
        <dbReference type="ARBA" id="ARBA00022989"/>
    </source>
</evidence>
<feature type="transmembrane region" description="Helical" evidence="20">
    <location>
        <begin position="51"/>
        <end position="72"/>
    </location>
</feature>
<evidence type="ECO:0000256" key="8">
    <source>
        <dbReference type="ARBA" id="ARBA00022679"/>
    </source>
</evidence>
<feature type="transmembrane region" description="Helical" evidence="20">
    <location>
        <begin position="223"/>
        <end position="243"/>
    </location>
</feature>
<evidence type="ECO:0000256" key="12">
    <source>
        <dbReference type="ARBA" id="ARBA00022786"/>
    </source>
</evidence>
<dbReference type="PROSITE" id="PS00518">
    <property type="entry name" value="ZF_RING_1"/>
    <property type="match status" value="1"/>
</dbReference>
<proteinExistence type="inferred from homology"/>
<dbReference type="CDD" id="cd16527">
    <property type="entry name" value="RING-HC_PEX10"/>
    <property type="match status" value="1"/>
</dbReference>
<dbReference type="Proteomes" id="UP001219933">
    <property type="component" value="Chromosome 1"/>
</dbReference>
<keyword evidence="16 20" id="KW-0472">Membrane</keyword>
<evidence type="ECO:0000256" key="1">
    <source>
        <dbReference type="ARBA" id="ARBA00000900"/>
    </source>
</evidence>
<evidence type="ECO:0000313" key="22">
    <source>
        <dbReference type="EMBL" id="WFD33819.1"/>
    </source>
</evidence>
<accession>A0AAF0ERT0</accession>
<keyword evidence="7" id="KW-0962">Peroxisome biogenesis</keyword>
<feature type="domain" description="RING-type" evidence="21">
    <location>
        <begin position="344"/>
        <end position="386"/>
    </location>
</feature>
<dbReference type="InterPro" id="IPR025654">
    <property type="entry name" value="PEX2/10"/>
</dbReference>
<sequence length="400" mass="44640">MPNLAYPRASQPEIVRSLQKDTYYRDQLHAQLKEVATDVLGARRSHVYSELLALGASVAYFGLSTLGGAQSLGEEYVNAMMRKKSAGTIVSVKRRMLFIYLFAVAPYMLSRLYGWTRARVVSLDQKLERRAQRDRLAALAQGKEVKLTQPGKFRSTVKWLATWLPASHVLAQPDGLLAYASAAQLAIFYLGSRYYTLAHRLAGVDYVHALAKRPNLRPQSYEVLGALLMFQLIVKVGMSLYAYRKSTLPKSERETATKNSATVQLDESIYSHEKHPAVKIKDIRPRPVVPLEYADPDGEISLQDLGITEQPKSAAEEESAQVAEAAIRAQTLQLDAVADDVLRCTLCMDRRTPENGMSAVTECGHVFCWDCITGWANEKPECPLCRQALDCARLVPIYNL</sequence>
<evidence type="ECO:0000256" key="5">
    <source>
        <dbReference type="ARBA" id="ARBA00012483"/>
    </source>
</evidence>
<organism evidence="22 23">
    <name type="scientific">Malassezia cuniculi</name>
    <dbReference type="NCBI Taxonomy" id="948313"/>
    <lineage>
        <taxon>Eukaryota</taxon>
        <taxon>Fungi</taxon>
        <taxon>Dikarya</taxon>
        <taxon>Basidiomycota</taxon>
        <taxon>Ustilaginomycotina</taxon>
        <taxon>Malasseziomycetes</taxon>
        <taxon>Malasseziales</taxon>
        <taxon>Malasseziaceae</taxon>
        <taxon>Malassezia</taxon>
    </lineage>
</organism>
<dbReference type="GO" id="GO:0008270">
    <property type="term" value="F:zinc ion binding"/>
    <property type="evidence" value="ECO:0007669"/>
    <property type="project" value="UniProtKB-KW"/>
</dbReference>
<evidence type="ECO:0000256" key="10">
    <source>
        <dbReference type="ARBA" id="ARBA00022723"/>
    </source>
</evidence>
<comment type="similarity">
    <text evidence="4">Belongs to the pex2/pex10/pex12 family.</text>
</comment>
<feature type="transmembrane region" description="Helical" evidence="20">
    <location>
        <begin position="92"/>
        <end position="109"/>
    </location>
</feature>
<comment type="subcellular location">
    <subcellularLocation>
        <location evidence="2">Peroxisome membrane</location>
        <topology evidence="2">Multi-pass membrane protein</topology>
    </subcellularLocation>
</comment>
<dbReference type="PANTHER" id="PTHR23350:SF0">
    <property type="entry name" value="PEROXISOME BIOGENESIS FACTOR 10"/>
    <property type="match status" value="1"/>
</dbReference>
<evidence type="ECO:0000256" key="20">
    <source>
        <dbReference type="SAM" id="Phobius"/>
    </source>
</evidence>
<comment type="pathway">
    <text evidence="3">Protein modification; protein ubiquitination.</text>
</comment>
<dbReference type="PANTHER" id="PTHR23350">
    <property type="entry name" value="PEROXISOME ASSEMBLY PROTEIN 10"/>
    <property type="match status" value="1"/>
</dbReference>
<dbReference type="InterPro" id="IPR013083">
    <property type="entry name" value="Znf_RING/FYVE/PHD"/>
</dbReference>
<evidence type="ECO:0000256" key="19">
    <source>
        <dbReference type="PROSITE-ProRule" id="PRU00175"/>
    </source>
</evidence>
<dbReference type="AlphaFoldDB" id="A0AAF0ERT0"/>
<evidence type="ECO:0000256" key="4">
    <source>
        <dbReference type="ARBA" id="ARBA00008704"/>
    </source>
</evidence>
<evidence type="ECO:0000259" key="21">
    <source>
        <dbReference type="PROSITE" id="PS50089"/>
    </source>
</evidence>
<dbReference type="SMART" id="SM00184">
    <property type="entry name" value="RING"/>
    <property type="match status" value="1"/>
</dbReference>
<dbReference type="Gene3D" id="3.30.40.10">
    <property type="entry name" value="Zinc/RING finger domain, C3HC4 (zinc finger)"/>
    <property type="match status" value="1"/>
</dbReference>
<gene>
    <name evidence="22" type="primary">PEX10</name>
    <name evidence="22" type="ORF">MCUN1_000639</name>
</gene>
<evidence type="ECO:0000256" key="14">
    <source>
        <dbReference type="ARBA" id="ARBA00022927"/>
    </source>
</evidence>
<evidence type="ECO:0000256" key="2">
    <source>
        <dbReference type="ARBA" id="ARBA00004585"/>
    </source>
</evidence>
<keyword evidence="9 20" id="KW-0812">Transmembrane</keyword>
<keyword evidence="8" id="KW-0808">Transferase</keyword>
<evidence type="ECO:0000256" key="9">
    <source>
        <dbReference type="ARBA" id="ARBA00022692"/>
    </source>
</evidence>
<evidence type="ECO:0000256" key="7">
    <source>
        <dbReference type="ARBA" id="ARBA00022593"/>
    </source>
</evidence>
<dbReference type="EMBL" id="CP119877">
    <property type="protein sequence ID" value="WFD33819.1"/>
    <property type="molecule type" value="Genomic_DNA"/>
</dbReference>
<dbReference type="InterPro" id="IPR017907">
    <property type="entry name" value="Znf_RING_CS"/>
</dbReference>
<dbReference type="SUPFAM" id="SSF57850">
    <property type="entry name" value="RING/U-box"/>
    <property type="match status" value="1"/>
</dbReference>
<dbReference type="Pfam" id="PF04757">
    <property type="entry name" value="Pex2_Pex12"/>
    <property type="match status" value="1"/>
</dbReference>
<name>A0AAF0ERT0_9BASI</name>
<keyword evidence="12" id="KW-0833">Ubl conjugation pathway</keyword>
<keyword evidence="15 20" id="KW-1133">Transmembrane helix</keyword>
<keyword evidence="6" id="KW-0813">Transport</keyword>
<dbReference type="EC" id="2.3.2.27" evidence="5"/>
<dbReference type="GO" id="GO:0016562">
    <property type="term" value="P:protein import into peroxisome matrix, receptor recycling"/>
    <property type="evidence" value="ECO:0007669"/>
    <property type="project" value="UniProtKB-ARBA"/>
</dbReference>
<keyword evidence="17" id="KW-0576">Peroxisome</keyword>
<dbReference type="GO" id="GO:0061630">
    <property type="term" value="F:ubiquitin protein ligase activity"/>
    <property type="evidence" value="ECO:0007669"/>
    <property type="project" value="UniProtKB-EC"/>
</dbReference>
<dbReference type="InterPro" id="IPR006845">
    <property type="entry name" value="Pex_N"/>
</dbReference>
<evidence type="ECO:0000256" key="13">
    <source>
        <dbReference type="ARBA" id="ARBA00022833"/>
    </source>
</evidence>
<comment type="catalytic activity">
    <reaction evidence="1">
        <text>S-ubiquitinyl-[E2 ubiquitin-conjugating enzyme]-L-cysteine + [acceptor protein]-L-lysine = [E2 ubiquitin-conjugating enzyme]-L-cysteine + N(6)-ubiquitinyl-[acceptor protein]-L-lysine.</text>
        <dbReference type="EC" id="2.3.2.27"/>
    </reaction>
</comment>
<evidence type="ECO:0000256" key="18">
    <source>
        <dbReference type="ARBA" id="ARBA00041230"/>
    </source>
</evidence>
<keyword evidence="14" id="KW-0653">Protein transport</keyword>
<dbReference type="GO" id="GO:0016567">
    <property type="term" value="P:protein ubiquitination"/>
    <property type="evidence" value="ECO:0007669"/>
    <property type="project" value="UniProtKB-ARBA"/>
</dbReference>
<dbReference type="Pfam" id="PF13639">
    <property type="entry name" value="zf-RING_2"/>
    <property type="match status" value="1"/>
</dbReference>
<evidence type="ECO:0000256" key="3">
    <source>
        <dbReference type="ARBA" id="ARBA00004906"/>
    </source>
</evidence>